<evidence type="ECO:0000256" key="1">
    <source>
        <dbReference type="SAM" id="MobiDB-lite"/>
    </source>
</evidence>
<comment type="caution">
    <text evidence="2">The sequence shown here is derived from an EMBL/GenBank/DDBJ whole genome shotgun (WGS) entry which is preliminary data.</text>
</comment>
<feature type="compositionally biased region" description="Pro residues" evidence="1">
    <location>
        <begin position="67"/>
        <end position="79"/>
    </location>
</feature>
<protein>
    <submittedName>
        <fullName evidence="2">Uncharacterized protein</fullName>
    </submittedName>
</protein>
<reference evidence="2" key="1">
    <citation type="journal article" date="2021" name="bioRxiv">
        <title>Whole Genome Assembly and Annotation of Northern Wild Rice, Zizania palustris L., Supports a Whole Genome Duplication in the Zizania Genus.</title>
        <authorList>
            <person name="Haas M."/>
            <person name="Kono T."/>
            <person name="Macchietto M."/>
            <person name="Millas R."/>
            <person name="McGilp L."/>
            <person name="Shao M."/>
            <person name="Duquette J."/>
            <person name="Hirsch C.N."/>
            <person name="Kimball J."/>
        </authorList>
    </citation>
    <scope>NUCLEOTIDE SEQUENCE</scope>
    <source>
        <tissue evidence="2">Fresh leaf tissue</tissue>
    </source>
</reference>
<dbReference type="EMBL" id="JAAALK010000289">
    <property type="protein sequence ID" value="KAG8050995.1"/>
    <property type="molecule type" value="Genomic_DNA"/>
</dbReference>
<gene>
    <name evidence="2" type="ORF">GUJ93_ZPchr0009g1079</name>
</gene>
<name>A0A8J5RX29_ZIZPA</name>
<evidence type="ECO:0000313" key="2">
    <source>
        <dbReference type="EMBL" id="KAG8050995.1"/>
    </source>
</evidence>
<evidence type="ECO:0000313" key="3">
    <source>
        <dbReference type="Proteomes" id="UP000729402"/>
    </source>
</evidence>
<accession>A0A8J5RX29</accession>
<feature type="region of interest" description="Disordered" evidence="1">
    <location>
        <begin position="62"/>
        <end position="102"/>
    </location>
</feature>
<organism evidence="2 3">
    <name type="scientific">Zizania palustris</name>
    <name type="common">Northern wild rice</name>
    <dbReference type="NCBI Taxonomy" id="103762"/>
    <lineage>
        <taxon>Eukaryota</taxon>
        <taxon>Viridiplantae</taxon>
        <taxon>Streptophyta</taxon>
        <taxon>Embryophyta</taxon>
        <taxon>Tracheophyta</taxon>
        <taxon>Spermatophyta</taxon>
        <taxon>Magnoliopsida</taxon>
        <taxon>Liliopsida</taxon>
        <taxon>Poales</taxon>
        <taxon>Poaceae</taxon>
        <taxon>BOP clade</taxon>
        <taxon>Oryzoideae</taxon>
        <taxon>Oryzeae</taxon>
        <taxon>Zizaniinae</taxon>
        <taxon>Zizania</taxon>
    </lineage>
</organism>
<reference evidence="2" key="2">
    <citation type="submission" date="2021-02" db="EMBL/GenBank/DDBJ databases">
        <authorList>
            <person name="Kimball J.A."/>
            <person name="Haas M.W."/>
            <person name="Macchietto M."/>
            <person name="Kono T."/>
            <person name="Duquette J."/>
            <person name="Shao M."/>
        </authorList>
    </citation>
    <scope>NUCLEOTIDE SEQUENCE</scope>
    <source>
        <tissue evidence="2">Fresh leaf tissue</tissue>
    </source>
</reference>
<dbReference type="AlphaFoldDB" id="A0A8J5RX29"/>
<dbReference type="Proteomes" id="UP000729402">
    <property type="component" value="Unassembled WGS sequence"/>
</dbReference>
<proteinExistence type="predicted"/>
<keyword evidence="3" id="KW-1185">Reference proteome</keyword>
<sequence>MLRRRLCPLRCRPPDLLPLAPSAAGSASPCATGPPGRLYFPSPCELHRRLCPLRRRPPDRLYFPSPCAAPPPLLTPPLLPRRSRQQQAPGSRRQHAAVEGSRRQAEDMCAMDMFAEMLSADLCLPILIGRLGDA</sequence>